<evidence type="ECO:0000313" key="5">
    <source>
        <dbReference type="WBParaSite" id="nRc.2.0.1.t38247-RA"/>
    </source>
</evidence>
<dbReference type="InterPro" id="IPR050989">
    <property type="entry name" value="Rap1_Ran_GAP"/>
</dbReference>
<name>A0A915KHN0_ROMCU</name>
<feature type="domain" description="Rap-GAP" evidence="3">
    <location>
        <begin position="1"/>
        <end position="134"/>
    </location>
</feature>
<feature type="region of interest" description="Disordered" evidence="2">
    <location>
        <begin position="154"/>
        <end position="183"/>
    </location>
</feature>
<dbReference type="PROSITE" id="PS50085">
    <property type="entry name" value="RAPGAP"/>
    <property type="match status" value="1"/>
</dbReference>
<protein>
    <submittedName>
        <fullName evidence="5">Rap-GAP domain-containing protein</fullName>
    </submittedName>
</protein>
<evidence type="ECO:0000313" key="4">
    <source>
        <dbReference type="Proteomes" id="UP000887565"/>
    </source>
</evidence>
<dbReference type="Proteomes" id="UP000887565">
    <property type="component" value="Unplaced"/>
</dbReference>
<evidence type="ECO:0000259" key="3">
    <source>
        <dbReference type="PROSITE" id="PS50085"/>
    </source>
</evidence>
<dbReference type="GO" id="GO:0005737">
    <property type="term" value="C:cytoplasm"/>
    <property type="evidence" value="ECO:0007669"/>
    <property type="project" value="TreeGrafter"/>
</dbReference>
<organism evidence="4 5">
    <name type="scientific">Romanomermis culicivorax</name>
    <name type="common">Nematode worm</name>
    <dbReference type="NCBI Taxonomy" id="13658"/>
    <lineage>
        <taxon>Eukaryota</taxon>
        <taxon>Metazoa</taxon>
        <taxon>Ecdysozoa</taxon>
        <taxon>Nematoda</taxon>
        <taxon>Enoplea</taxon>
        <taxon>Dorylaimia</taxon>
        <taxon>Mermithida</taxon>
        <taxon>Mermithoidea</taxon>
        <taxon>Mermithidae</taxon>
        <taxon>Romanomermis</taxon>
    </lineage>
</organism>
<dbReference type="GO" id="GO:0051056">
    <property type="term" value="P:regulation of small GTPase mediated signal transduction"/>
    <property type="evidence" value="ECO:0007669"/>
    <property type="project" value="InterPro"/>
</dbReference>
<dbReference type="SUPFAM" id="SSF111347">
    <property type="entry name" value="Rap/Ran-GAP"/>
    <property type="match status" value="1"/>
</dbReference>
<dbReference type="Gene3D" id="3.40.50.11210">
    <property type="entry name" value="Rap/Ran-GAP"/>
    <property type="match status" value="1"/>
</dbReference>
<keyword evidence="1" id="KW-0343">GTPase activation</keyword>
<dbReference type="GO" id="GO:0005096">
    <property type="term" value="F:GTPase activator activity"/>
    <property type="evidence" value="ECO:0007669"/>
    <property type="project" value="UniProtKB-KW"/>
</dbReference>
<dbReference type="InterPro" id="IPR000331">
    <property type="entry name" value="Rap/Ran_GAP_dom"/>
</dbReference>
<dbReference type="AlphaFoldDB" id="A0A915KHN0"/>
<feature type="compositionally biased region" description="Polar residues" evidence="2">
    <location>
        <begin position="169"/>
        <end position="179"/>
    </location>
</feature>
<dbReference type="PANTHER" id="PTHR15711">
    <property type="entry name" value="RAP GTPASE-ACTIVATING PROTEIN"/>
    <property type="match status" value="1"/>
</dbReference>
<evidence type="ECO:0000256" key="1">
    <source>
        <dbReference type="ARBA" id="ARBA00022468"/>
    </source>
</evidence>
<accession>A0A915KHN0</accession>
<dbReference type="InterPro" id="IPR035974">
    <property type="entry name" value="Rap/Ran-GAP_sf"/>
</dbReference>
<keyword evidence="4" id="KW-1185">Reference proteome</keyword>
<proteinExistence type="predicted"/>
<dbReference type="Pfam" id="PF02145">
    <property type="entry name" value="Rap_GAP"/>
    <property type="match status" value="1"/>
</dbReference>
<dbReference type="PANTHER" id="PTHR15711:SF32">
    <property type="entry name" value="RAP GTPASE ACTIVATING PROTEIN 1, ISOFORM H"/>
    <property type="match status" value="1"/>
</dbReference>
<sequence length="233" mass="25846">MFHVSTMLPYTHGDSQQLQRKRHIGNDIVALIFQEENTPFVPDMIASHFLHSFLVVQPVKVAGGAKQYKVSVAARQDVPFFGPTINAPAIYKNDADFRNFLLTTKLINAENACYKAEKFTKLAERTRASLLEVLYQELKKYNFEYYGSVLRQDLPPNKRTTSNDHDAGQSASGRQPSSQNGGGILGSVKKVLIGAAGGRTNRSLSVDQQPKSGVFAIESPILDRRKNPAFFEG</sequence>
<dbReference type="WBParaSite" id="nRc.2.0.1.t38247-RA">
    <property type="protein sequence ID" value="nRc.2.0.1.t38247-RA"/>
    <property type="gene ID" value="nRc.2.0.1.g38247"/>
</dbReference>
<evidence type="ECO:0000256" key="2">
    <source>
        <dbReference type="SAM" id="MobiDB-lite"/>
    </source>
</evidence>
<reference evidence="5" key="1">
    <citation type="submission" date="2022-11" db="UniProtKB">
        <authorList>
            <consortium name="WormBaseParasite"/>
        </authorList>
    </citation>
    <scope>IDENTIFICATION</scope>
</reference>